<evidence type="ECO:0000256" key="1">
    <source>
        <dbReference type="SAM" id="MobiDB-lite"/>
    </source>
</evidence>
<dbReference type="AlphaFoldDB" id="A0A699SKY5"/>
<sequence>YRVAARISVRPHIPMLFCSESEASMAMMRAATPSTYILAPRSETPPSETSPLLPIPLPTSSPPFPLPSTDHRADVLDVTLQPQKRLYIAIIPRFEVEEYSSAPTARPTRGFKADSGFVSTLDAKIRRDQDREIVYKITDV</sequence>
<name>A0A699SKY5_TANCI</name>
<proteinExistence type="predicted"/>
<feature type="non-terminal residue" evidence="2">
    <location>
        <position position="1"/>
    </location>
</feature>
<feature type="compositionally biased region" description="Pro residues" evidence="1">
    <location>
        <begin position="53"/>
        <end position="66"/>
    </location>
</feature>
<feature type="compositionally biased region" description="Low complexity" evidence="1">
    <location>
        <begin position="40"/>
        <end position="52"/>
    </location>
</feature>
<dbReference type="EMBL" id="BKCJ011172238">
    <property type="protein sequence ID" value="GFC98454.1"/>
    <property type="molecule type" value="Genomic_DNA"/>
</dbReference>
<organism evidence="2">
    <name type="scientific">Tanacetum cinerariifolium</name>
    <name type="common">Dalmatian daisy</name>
    <name type="synonym">Chrysanthemum cinerariifolium</name>
    <dbReference type="NCBI Taxonomy" id="118510"/>
    <lineage>
        <taxon>Eukaryota</taxon>
        <taxon>Viridiplantae</taxon>
        <taxon>Streptophyta</taxon>
        <taxon>Embryophyta</taxon>
        <taxon>Tracheophyta</taxon>
        <taxon>Spermatophyta</taxon>
        <taxon>Magnoliopsida</taxon>
        <taxon>eudicotyledons</taxon>
        <taxon>Gunneridae</taxon>
        <taxon>Pentapetalae</taxon>
        <taxon>asterids</taxon>
        <taxon>campanulids</taxon>
        <taxon>Asterales</taxon>
        <taxon>Asteraceae</taxon>
        <taxon>Asteroideae</taxon>
        <taxon>Anthemideae</taxon>
        <taxon>Anthemidinae</taxon>
        <taxon>Tanacetum</taxon>
    </lineage>
</organism>
<reference evidence="2" key="1">
    <citation type="journal article" date="2019" name="Sci. Rep.">
        <title>Draft genome of Tanacetum cinerariifolium, the natural source of mosquito coil.</title>
        <authorList>
            <person name="Yamashiro T."/>
            <person name="Shiraishi A."/>
            <person name="Satake H."/>
            <person name="Nakayama K."/>
        </authorList>
    </citation>
    <scope>NUCLEOTIDE SEQUENCE</scope>
</reference>
<evidence type="ECO:0000313" key="2">
    <source>
        <dbReference type="EMBL" id="GFC98454.1"/>
    </source>
</evidence>
<protein>
    <submittedName>
        <fullName evidence="2">Uncharacterized protein</fullName>
    </submittedName>
</protein>
<feature type="region of interest" description="Disordered" evidence="1">
    <location>
        <begin position="39"/>
        <end position="68"/>
    </location>
</feature>
<gene>
    <name evidence="2" type="ORF">Tci_870424</name>
</gene>
<comment type="caution">
    <text evidence="2">The sequence shown here is derived from an EMBL/GenBank/DDBJ whole genome shotgun (WGS) entry which is preliminary data.</text>
</comment>
<accession>A0A699SKY5</accession>